<proteinExistence type="predicted"/>
<evidence type="ECO:0000313" key="1">
    <source>
        <dbReference type="EMBL" id="MBK9717704.1"/>
    </source>
</evidence>
<dbReference type="Proteomes" id="UP000808349">
    <property type="component" value="Unassembled WGS sequence"/>
</dbReference>
<comment type="caution">
    <text evidence="1">The sequence shown here is derived from an EMBL/GenBank/DDBJ whole genome shotgun (WGS) entry which is preliminary data.</text>
</comment>
<dbReference type="AlphaFoldDB" id="A0A9D7S981"/>
<sequence length="803" mass="90577">MTLDEIFINGYKEICNDGIDNDCDGVIDCSDNDCKPKIINIEKINPSCPICNNGKICIQADNTHRISIDGGISWYIYQPGVIKCFEGLGVNNYNIVIEGFGTQPTCSQNASVILTAPTDGNEGPCANGGFEQGNFTNWTGMTGKRTVFPGNIIWNPSNGINSNSHEIINVSQNWQDPYVNFINSNGISLGNYIVKLGNTGIRRGAEKITYCFTVDESNKDFCFNYAIVLHNPNIGHPNNQLPYFDFKIYKKGNSNGPYIDQYNYVSNDPALQPGGVIDLPTDPDTCINVGNEVLMAKGWTCSCTDLTEFIGQEICIDFITADCAQGCHFAYAYIDGLCSPPNGTNPIGELTCIPNKLCNNQTISMEFKGTLFNKYQWTISKIDENNTEYGKLYSGIIDGYVPKIEDLKAYYQQLGGSPFTCPLKIKIEINLYGECAHKSYSCIIDYICEEYDINYCDLLVCSNPPTVQIQGVNNCTNCITSWTPSIYFDNSSEKFPFIEGYRKIDAYDKIYEVKVITPSGCEYKDEIKVVSKEATIDVHHNIFKDFTTIKVEVEITSNFSMPNDIATINVTNKSTGLSYNLVFDAYKSTEFKKFYSYTFRRDIRLNLEVMGKFHYDKLSGFDGFCVVGNCIGDGTIYKKYDEIYEDNFNFGWFFIHPSVFRPNGDGSNNEYFVKFYREKIKLNCSPTWDFLNSGVYSFRMSIYDRQGARVYDNKFSVDPCDLFGVGGNELKWDGTFNGQPVVVGVYTVIIETWTIFSINDCKKVCNNPCYWFDIPVCNPIFEQAIHCPSSDHDIFAFDIQLIQ</sequence>
<evidence type="ECO:0000313" key="2">
    <source>
        <dbReference type="Proteomes" id="UP000808349"/>
    </source>
</evidence>
<accession>A0A9D7S981</accession>
<gene>
    <name evidence="1" type="ORF">IPO85_09360</name>
</gene>
<protein>
    <submittedName>
        <fullName evidence="1">Uncharacterized protein</fullName>
    </submittedName>
</protein>
<dbReference type="EMBL" id="JADKFW010000005">
    <property type="protein sequence ID" value="MBK9717704.1"/>
    <property type="molecule type" value="Genomic_DNA"/>
</dbReference>
<organism evidence="1 2">
    <name type="scientific">Candidatus Defluviibacterium haderslevense</name>
    <dbReference type="NCBI Taxonomy" id="2981993"/>
    <lineage>
        <taxon>Bacteria</taxon>
        <taxon>Pseudomonadati</taxon>
        <taxon>Bacteroidota</taxon>
        <taxon>Saprospiria</taxon>
        <taxon>Saprospirales</taxon>
        <taxon>Saprospiraceae</taxon>
        <taxon>Candidatus Defluviibacterium</taxon>
    </lineage>
</organism>
<reference evidence="1 2" key="1">
    <citation type="submission" date="2020-10" db="EMBL/GenBank/DDBJ databases">
        <title>Connecting structure to function with the recovery of over 1000 high-quality activated sludge metagenome-assembled genomes encoding full-length rRNA genes using long-read sequencing.</title>
        <authorList>
            <person name="Singleton C.M."/>
            <person name="Petriglieri F."/>
            <person name="Kristensen J.M."/>
            <person name="Kirkegaard R.H."/>
            <person name="Michaelsen T.Y."/>
            <person name="Andersen M.H."/>
            <person name="Karst S.M."/>
            <person name="Dueholm M.S."/>
            <person name="Nielsen P.H."/>
            <person name="Albertsen M."/>
        </authorList>
    </citation>
    <scope>NUCLEOTIDE SEQUENCE [LARGE SCALE GENOMIC DNA]</scope>
    <source>
        <strain evidence="1">Ribe_18-Q3-R11-54_BAT3C.373</strain>
    </source>
</reference>
<name>A0A9D7S981_9BACT</name>